<accession>A0AA48KYN3</accession>
<dbReference type="Proteomes" id="UP001337580">
    <property type="component" value="Chromosome"/>
</dbReference>
<proteinExistence type="predicted"/>
<organism evidence="2">
    <name type="scientific">Candidatus Improbicoccus pseudotrichonymphae</name>
    <dbReference type="NCBI Taxonomy" id="3033792"/>
    <lineage>
        <taxon>Bacteria</taxon>
        <taxon>Bacillati</taxon>
        <taxon>Bacillota</taxon>
        <taxon>Clostridia</taxon>
        <taxon>Candidatus Improbicoccus</taxon>
    </lineage>
</organism>
<gene>
    <name evidence="2" type="ORF">CfP315_0627</name>
</gene>
<dbReference type="EMBL" id="AP027924">
    <property type="protein sequence ID" value="BED92052.1"/>
    <property type="molecule type" value="Genomic_DNA"/>
</dbReference>
<dbReference type="Gene3D" id="3.30.200.20">
    <property type="entry name" value="Phosphorylase Kinase, domain 1"/>
    <property type="match status" value="1"/>
</dbReference>
<dbReference type="CDD" id="cd00180">
    <property type="entry name" value="PKc"/>
    <property type="match status" value="1"/>
</dbReference>
<evidence type="ECO:0000313" key="2">
    <source>
        <dbReference type="EMBL" id="BED92052.1"/>
    </source>
</evidence>
<protein>
    <submittedName>
        <fullName evidence="2">Serine/threonine-protein kinase PknD</fullName>
    </submittedName>
</protein>
<dbReference type="InterPro" id="IPR011009">
    <property type="entry name" value="Kinase-like_dom_sf"/>
</dbReference>
<dbReference type="Gene3D" id="1.10.510.10">
    <property type="entry name" value="Transferase(Phosphotransferase) domain 1"/>
    <property type="match status" value="1"/>
</dbReference>
<name>A0AA48KYN3_9FIRM</name>
<dbReference type="PROSITE" id="PS50011">
    <property type="entry name" value="PROTEIN_KINASE_DOM"/>
    <property type="match status" value="1"/>
</dbReference>
<dbReference type="InterPro" id="IPR000719">
    <property type="entry name" value="Prot_kinase_dom"/>
</dbReference>
<dbReference type="GO" id="GO:0005737">
    <property type="term" value="C:cytoplasm"/>
    <property type="evidence" value="ECO:0007669"/>
    <property type="project" value="TreeGrafter"/>
</dbReference>
<keyword evidence="2" id="KW-0808">Transferase</keyword>
<sequence>MNKNLVRIMGKIMSKMKWLIKYYLNMYLDTKLEEDALLAVSGRNLKTRYCSKIMGVSMAAMIALTGTIKGMSSPIEGQNKPQTLMQTTLLEEEETTEEEEEETTEEESKWQVVKKKLWGYWSKQSKPVKVTALLSIPIIIGGHFLFKRIKPAFDLVFGLNKLNAKLEEIKRRRSCYLSELNKMLIGLLRIMPSFLFAGQSYKTCLTQIDLLQNFSEQKINLLDKDMLFQLLQLFELEIAAIENIENIKRGFFCYSDLSDESRCFDSLLKKIVELENKTLIEWISCVSKIVSERLKELDEKILSGQGLTIEKFLSYGQSGRIYSCKNKEEKIIAVKVIPKNGSLTSKMSLENESNIFEQVRGTKSDNIVKYTSSFNKSGICGFTMDFLDEAKTLGEIEIKSMDQIIEFAKQIYSGLISLHKRNIVHRNIKFENILITNDNKVKICGFGLAREASLAATICGTREMMPPECGTREMMPPEVASNRLFHTPFTIFGFGREVRARQYYDGKKSDVYSAAFVIYCLTFNKIPSDLVFDLFNRPLIIGKINRFGNRIDDDLFEFFKQCLEAKPGARATAKRALQLLNKIKTKVVT</sequence>
<reference evidence="2" key="1">
    <citation type="journal article" date="2023" name="ISME J.">
        <title>Emergence of putative energy parasites within Clostridia revealed by genome analysis of a novel endosymbiotic clade.</title>
        <authorList>
            <person name="Takahashi K."/>
            <person name="Kuwahara H."/>
            <person name="Horikawa Y."/>
            <person name="Izawa K."/>
            <person name="Kato D."/>
            <person name="Inagaki T."/>
            <person name="Yuki M."/>
            <person name="Ohkuma M."/>
            <person name="Hongoh Y."/>
        </authorList>
    </citation>
    <scope>NUCLEOTIDE SEQUENCE</scope>
    <source>
        <strain evidence="2">CfP3-15</strain>
    </source>
</reference>
<dbReference type="KEGG" id="ips:CfP315_0627"/>
<keyword evidence="2" id="KW-0418">Kinase</keyword>
<evidence type="ECO:0000259" key="1">
    <source>
        <dbReference type="PROSITE" id="PS50011"/>
    </source>
</evidence>
<dbReference type="SUPFAM" id="SSF56112">
    <property type="entry name" value="Protein kinase-like (PK-like)"/>
    <property type="match status" value="1"/>
</dbReference>
<feature type="domain" description="Protein kinase" evidence="1">
    <location>
        <begin position="307"/>
        <end position="583"/>
    </location>
</feature>
<dbReference type="GO" id="GO:0004674">
    <property type="term" value="F:protein serine/threonine kinase activity"/>
    <property type="evidence" value="ECO:0007669"/>
    <property type="project" value="TreeGrafter"/>
</dbReference>
<dbReference type="PANTHER" id="PTHR24361">
    <property type="entry name" value="MITOGEN-ACTIVATED KINASE KINASE KINASE"/>
    <property type="match status" value="1"/>
</dbReference>
<dbReference type="InterPro" id="IPR053235">
    <property type="entry name" value="Ser_Thr_kinase"/>
</dbReference>
<dbReference type="GO" id="GO:0005524">
    <property type="term" value="F:ATP binding"/>
    <property type="evidence" value="ECO:0007669"/>
    <property type="project" value="InterPro"/>
</dbReference>
<dbReference type="AlphaFoldDB" id="A0AA48KYN3"/>
<dbReference type="Pfam" id="PF00069">
    <property type="entry name" value="Pkinase"/>
    <property type="match status" value="1"/>
</dbReference>